<dbReference type="SUPFAM" id="SSF64484">
    <property type="entry name" value="beta and beta-prime subunits of DNA dependent RNA-polymerase"/>
    <property type="match status" value="1"/>
</dbReference>
<dbReference type="EMBL" id="CAKOGL010000014">
    <property type="protein sequence ID" value="CAH2094884.1"/>
    <property type="molecule type" value="Genomic_DNA"/>
</dbReference>
<dbReference type="Gene3D" id="1.10.150.390">
    <property type="match status" value="1"/>
</dbReference>
<protein>
    <recommendedName>
        <fullName evidence="5">DNA-directed RNA polymerase</fullName>
    </recommendedName>
</protein>
<accession>A0AAU9UAY2</accession>
<dbReference type="EMBL" id="CAKOGL010000014">
    <property type="protein sequence ID" value="CAH2094877.1"/>
    <property type="molecule type" value="Genomic_DNA"/>
</dbReference>
<name>A0AAU9UAY2_EUPED</name>
<reference evidence="3" key="1">
    <citation type="submission" date="2022-03" db="EMBL/GenBank/DDBJ databases">
        <authorList>
            <person name="Tunstrom K."/>
        </authorList>
    </citation>
    <scope>NUCLEOTIDE SEQUENCE</scope>
</reference>
<dbReference type="PANTHER" id="PTHR48446">
    <property type="entry name" value="DNA-DIRECTED RNA POLYMERASE SUBUNIT BETA' N-TERMINAL SECTION"/>
    <property type="match status" value="1"/>
</dbReference>
<dbReference type="PANTHER" id="PTHR48446:SF1">
    <property type="entry name" value="DNA-DIRECTED RNA POLYMERASE SUBUNIT BETA' N-TERMINAL SECTION"/>
    <property type="match status" value="1"/>
</dbReference>
<evidence type="ECO:0000313" key="3">
    <source>
        <dbReference type="EMBL" id="CAH2094884.1"/>
    </source>
</evidence>
<evidence type="ECO:0000313" key="4">
    <source>
        <dbReference type="Proteomes" id="UP001153954"/>
    </source>
</evidence>
<organism evidence="3 4">
    <name type="scientific">Euphydryas editha</name>
    <name type="common">Edith's checkerspot</name>
    <dbReference type="NCBI Taxonomy" id="104508"/>
    <lineage>
        <taxon>Eukaryota</taxon>
        <taxon>Metazoa</taxon>
        <taxon>Ecdysozoa</taxon>
        <taxon>Arthropoda</taxon>
        <taxon>Hexapoda</taxon>
        <taxon>Insecta</taxon>
        <taxon>Pterygota</taxon>
        <taxon>Neoptera</taxon>
        <taxon>Endopterygota</taxon>
        <taxon>Lepidoptera</taxon>
        <taxon>Glossata</taxon>
        <taxon>Ditrysia</taxon>
        <taxon>Papilionoidea</taxon>
        <taxon>Nymphalidae</taxon>
        <taxon>Nymphalinae</taxon>
        <taxon>Euphydryas</taxon>
    </lineage>
</organism>
<evidence type="ECO:0000256" key="1">
    <source>
        <dbReference type="ARBA" id="ARBA00022723"/>
    </source>
</evidence>
<dbReference type="AlphaFoldDB" id="A0AAU9UAY2"/>
<dbReference type="FunFam" id="1.10.150.390:FF:000003">
    <property type="entry name" value="DNA-directed RNA polymerase subunit"/>
    <property type="match status" value="1"/>
</dbReference>
<keyword evidence="2" id="KW-0862">Zinc</keyword>
<evidence type="ECO:0000256" key="2">
    <source>
        <dbReference type="ARBA" id="ARBA00022833"/>
    </source>
</evidence>
<gene>
    <name evidence="3" type="ORF">EEDITHA_LOCUS10389</name>
</gene>
<sequence>MCARGEVLGITRYGLARMKESVLNLASFEKTADHLFDAAYYGQRDRIEGVSECIILGVPAGIGTGVLQLLHDHAHGHQAAPAPSEPLPQRKLLFDNPEYHPSIWE</sequence>
<dbReference type="GO" id="GO:0046872">
    <property type="term" value="F:metal ion binding"/>
    <property type="evidence" value="ECO:0007669"/>
    <property type="project" value="UniProtKB-KW"/>
</dbReference>
<evidence type="ECO:0008006" key="5">
    <source>
        <dbReference type="Google" id="ProtNLM"/>
    </source>
</evidence>
<proteinExistence type="predicted"/>
<dbReference type="Proteomes" id="UP001153954">
    <property type="component" value="Unassembled WGS sequence"/>
</dbReference>
<comment type="caution">
    <text evidence="3">The sequence shown here is derived from an EMBL/GenBank/DDBJ whole genome shotgun (WGS) entry which is preliminary data.</text>
</comment>
<keyword evidence="1" id="KW-0479">Metal-binding</keyword>
<dbReference type="InterPro" id="IPR015700">
    <property type="entry name" value="RPC1"/>
</dbReference>
<keyword evidence="4" id="KW-1185">Reference proteome</keyword>